<proteinExistence type="predicted"/>
<keyword evidence="3" id="KW-1185">Reference proteome</keyword>
<dbReference type="InterPro" id="IPR028098">
    <property type="entry name" value="Glyco_trans_4-like_N"/>
</dbReference>
<name>A0A8S0X6M7_9GAMM</name>
<gene>
    <name evidence="2" type="ORF">METHB2_100006</name>
</gene>
<comment type="caution">
    <text evidence="2">The sequence shown here is derived from an EMBL/GenBank/DDBJ whole genome shotgun (WGS) entry which is preliminary data.</text>
</comment>
<dbReference type="Pfam" id="PF13692">
    <property type="entry name" value="Glyco_trans_1_4"/>
    <property type="match status" value="1"/>
</dbReference>
<accession>A0A8S0X6M7</accession>
<dbReference type="Proteomes" id="UP000494216">
    <property type="component" value="Unassembled WGS sequence"/>
</dbReference>
<dbReference type="SUPFAM" id="SSF53756">
    <property type="entry name" value="UDP-Glycosyltransferase/glycogen phosphorylase"/>
    <property type="match status" value="1"/>
</dbReference>
<evidence type="ECO:0000313" key="2">
    <source>
        <dbReference type="EMBL" id="CAA9889365.1"/>
    </source>
</evidence>
<dbReference type="PANTHER" id="PTHR12526:SF630">
    <property type="entry name" value="GLYCOSYLTRANSFERASE"/>
    <property type="match status" value="1"/>
</dbReference>
<evidence type="ECO:0000313" key="3">
    <source>
        <dbReference type="Proteomes" id="UP000494216"/>
    </source>
</evidence>
<dbReference type="EMBL" id="CADCXN010000002">
    <property type="protein sequence ID" value="CAA9889365.1"/>
    <property type="molecule type" value="Genomic_DNA"/>
</dbReference>
<dbReference type="Gene3D" id="3.40.50.2000">
    <property type="entry name" value="Glycogen Phosphorylase B"/>
    <property type="match status" value="2"/>
</dbReference>
<dbReference type="Pfam" id="PF13439">
    <property type="entry name" value="Glyco_transf_4"/>
    <property type="match status" value="1"/>
</dbReference>
<dbReference type="InterPro" id="IPR017522">
    <property type="entry name" value="Sugar_tfrase_PEP-CTERM_Stp2"/>
</dbReference>
<protein>
    <submittedName>
        <fullName evidence="2">Sugar transferase</fullName>
    </submittedName>
</protein>
<dbReference type="GO" id="GO:0016757">
    <property type="term" value="F:glycosyltransferase activity"/>
    <property type="evidence" value="ECO:0007669"/>
    <property type="project" value="UniProtKB-ARBA"/>
</dbReference>
<feature type="domain" description="Glycosyltransferase subfamily 4-like N-terminal" evidence="1">
    <location>
        <begin position="16"/>
        <end position="175"/>
    </location>
</feature>
<dbReference type="RefSeq" id="WP_174624392.1">
    <property type="nucleotide sequence ID" value="NZ_CADCXN010000002.1"/>
</dbReference>
<organism evidence="2 3">
    <name type="scientific">Candidatus Methylobacter favarea</name>
    <dbReference type="NCBI Taxonomy" id="2707345"/>
    <lineage>
        <taxon>Bacteria</taxon>
        <taxon>Pseudomonadati</taxon>
        <taxon>Pseudomonadota</taxon>
        <taxon>Gammaproteobacteria</taxon>
        <taxon>Methylococcales</taxon>
        <taxon>Methylococcaceae</taxon>
        <taxon>Methylobacter</taxon>
    </lineage>
</organism>
<dbReference type="PANTHER" id="PTHR12526">
    <property type="entry name" value="GLYCOSYLTRANSFERASE"/>
    <property type="match status" value="1"/>
</dbReference>
<dbReference type="AlphaFoldDB" id="A0A8S0X6M7"/>
<dbReference type="NCBIfam" id="TIGR03088">
    <property type="entry name" value="stp2"/>
    <property type="match status" value="1"/>
</dbReference>
<evidence type="ECO:0000259" key="1">
    <source>
        <dbReference type="Pfam" id="PF13439"/>
    </source>
</evidence>
<keyword evidence="2" id="KW-0808">Transferase</keyword>
<sequence length="381" mass="42978">MNNSPLIVHIIYRLGIGGLENGLVNLIDNMPTDGYRHVIISLTDSSDFQDRLMRSDVRVYQLNKKQGQDWGSFLQLYKLLKQLRPDIVHTRNLGTIEYQIPAWLAGIKHRVHGEHGWDIFDPEGKNIKYQRVRRIVKPLIQQYIPLSKHLENYLTEKIQVSPEKITRICNGVDTSVFYPPQGNKTPLPGCSCSFPQEKVVIGTVGRMHGVKDQLTLVKAFIYACEQQPAIKAKLKLFIVGDGPLREKAINLLTEKQLMDNAWLPGERSDVAEIMRRLDLFILPSLAEGISNTILEAMATGLPVIATNVGGNPELVEDGKTGQLTKAGDPVAMAEKILDYVSHEQKRREHGQHAQQRVLQQFSLAAMVDQYKSVYDSLLKPE</sequence>
<reference evidence="2 3" key="1">
    <citation type="submission" date="2020-02" db="EMBL/GenBank/DDBJ databases">
        <authorList>
            <person name="Hogendoorn C."/>
        </authorList>
    </citation>
    <scope>NUCLEOTIDE SEQUENCE [LARGE SCALE GENOMIC DNA]</scope>
    <source>
        <strain evidence="2">METHB21</strain>
    </source>
</reference>